<evidence type="ECO:0000256" key="1">
    <source>
        <dbReference type="SAM" id="MobiDB-lite"/>
    </source>
</evidence>
<name>A0A3A9ZKH8_9ACTN</name>
<dbReference type="EMBL" id="RBAK01000003">
    <property type="protein sequence ID" value="RKN48364.1"/>
    <property type="molecule type" value="Genomic_DNA"/>
</dbReference>
<dbReference type="RefSeq" id="WP_120727497.1">
    <property type="nucleotide sequence ID" value="NZ_RBAK01000003.1"/>
</dbReference>
<dbReference type="AlphaFoldDB" id="A0A3A9ZKH8"/>
<reference evidence="2 3" key="1">
    <citation type="journal article" date="2004" name="Syst. Appl. Microbiol.">
        <title>Cryptoendolithic actinomycetes from antarctic sandstone rock samples: Micromonospora endolithica sp. nov. and two isolates related to Micromonospora coerulea Jensen 1932.</title>
        <authorList>
            <person name="Hirsch P."/>
            <person name="Mevs U."/>
            <person name="Kroppenstedt R.M."/>
            <person name="Schumann P."/>
            <person name="Stackebrandt E."/>
        </authorList>
    </citation>
    <scope>NUCLEOTIDE SEQUENCE [LARGE SCALE GENOMIC DNA]</scope>
    <source>
        <strain evidence="2 3">JCM 12677</strain>
    </source>
</reference>
<protein>
    <submittedName>
        <fullName evidence="2">Uncharacterized protein</fullName>
    </submittedName>
</protein>
<comment type="caution">
    <text evidence="2">The sequence shown here is derived from an EMBL/GenBank/DDBJ whole genome shotgun (WGS) entry which is preliminary data.</text>
</comment>
<feature type="compositionally biased region" description="Basic and acidic residues" evidence="1">
    <location>
        <begin position="34"/>
        <end position="82"/>
    </location>
</feature>
<feature type="compositionally biased region" description="Basic and acidic residues" evidence="1">
    <location>
        <begin position="7"/>
        <end position="27"/>
    </location>
</feature>
<keyword evidence="3" id="KW-1185">Reference proteome</keyword>
<dbReference type="Proteomes" id="UP000281726">
    <property type="component" value="Unassembled WGS sequence"/>
</dbReference>
<sequence length="82" mass="9410">MTPAREPVSDEERERAARAVEQLKRDLAAASDRPAPRRTDPEKFTDPVGLDRDGNYQRPLDEQERAHRAEVRRRAAEDSDGR</sequence>
<accession>A0A3A9ZKH8</accession>
<proteinExistence type="predicted"/>
<evidence type="ECO:0000313" key="3">
    <source>
        <dbReference type="Proteomes" id="UP000281726"/>
    </source>
</evidence>
<evidence type="ECO:0000313" key="2">
    <source>
        <dbReference type="EMBL" id="RKN48364.1"/>
    </source>
</evidence>
<gene>
    <name evidence="2" type="ORF">D7223_10165</name>
</gene>
<feature type="region of interest" description="Disordered" evidence="1">
    <location>
        <begin position="1"/>
        <end position="82"/>
    </location>
</feature>
<organism evidence="2 3">
    <name type="scientific">Micromonospora endolithica</name>
    <dbReference type="NCBI Taxonomy" id="230091"/>
    <lineage>
        <taxon>Bacteria</taxon>
        <taxon>Bacillati</taxon>
        <taxon>Actinomycetota</taxon>
        <taxon>Actinomycetes</taxon>
        <taxon>Micromonosporales</taxon>
        <taxon>Micromonosporaceae</taxon>
        <taxon>Micromonospora</taxon>
    </lineage>
</organism>